<dbReference type="EMBL" id="CM001884">
    <property type="protein sequence ID" value="EOY26636.1"/>
    <property type="molecule type" value="Genomic_DNA"/>
</dbReference>
<dbReference type="HOGENOM" id="CLU_1646747_0_0_1"/>
<protein>
    <submittedName>
        <fullName evidence="2">Uncharacterized protein</fullName>
    </submittedName>
</protein>
<gene>
    <name evidence="2" type="ORF">TCM_028556</name>
</gene>
<proteinExistence type="predicted"/>
<dbReference type="InParanoid" id="A0A061GAP6"/>
<sequence length="161" mass="18599">MFLRIEKKLFMYCINDKELIKKTFVRFRERSELMRTIDSADRRIVDAISIMESVLRSSNTALCQSQLEISMGSRSISHASKKNERSYKESSAGVKPSVKKDGQLIMVERCGTSRCPIDKDGDGDKLEEMWYNVLIPIEEMEWAYKSAVGMLRNGFMHSEVR</sequence>
<dbReference type="Proteomes" id="UP000026915">
    <property type="component" value="Chromosome 6"/>
</dbReference>
<dbReference type="Gramene" id="EOY26636">
    <property type="protein sequence ID" value="EOY26636"/>
    <property type="gene ID" value="TCM_028556"/>
</dbReference>
<accession>A0A061GAP6</accession>
<name>A0A061GAP6_THECC</name>
<organism evidence="2 3">
    <name type="scientific">Theobroma cacao</name>
    <name type="common">Cacao</name>
    <name type="synonym">Cocoa</name>
    <dbReference type="NCBI Taxonomy" id="3641"/>
    <lineage>
        <taxon>Eukaryota</taxon>
        <taxon>Viridiplantae</taxon>
        <taxon>Streptophyta</taxon>
        <taxon>Embryophyta</taxon>
        <taxon>Tracheophyta</taxon>
        <taxon>Spermatophyta</taxon>
        <taxon>Magnoliopsida</taxon>
        <taxon>eudicotyledons</taxon>
        <taxon>Gunneridae</taxon>
        <taxon>Pentapetalae</taxon>
        <taxon>rosids</taxon>
        <taxon>malvids</taxon>
        <taxon>Malvales</taxon>
        <taxon>Malvaceae</taxon>
        <taxon>Byttnerioideae</taxon>
        <taxon>Theobroma</taxon>
    </lineage>
</organism>
<evidence type="ECO:0000313" key="2">
    <source>
        <dbReference type="EMBL" id="EOY26636.1"/>
    </source>
</evidence>
<dbReference type="AlphaFoldDB" id="A0A061GAP6"/>
<reference evidence="2 3" key="1">
    <citation type="journal article" date="2013" name="Genome Biol.">
        <title>The genome sequence of the most widely cultivated cacao type and its use to identify candidate genes regulating pod color.</title>
        <authorList>
            <person name="Motamayor J.C."/>
            <person name="Mockaitis K."/>
            <person name="Schmutz J."/>
            <person name="Haiminen N."/>
            <person name="Iii D.L."/>
            <person name="Cornejo O."/>
            <person name="Findley S.D."/>
            <person name="Zheng P."/>
            <person name="Utro F."/>
            <person name="Royaert S."/>
            <person name="Saski C."/>
            <person name="Jenkins J."/>
            <person name="Podicheti R."/>
            <person name="Zhao M."/>
            <person name="Scheffler B.E."/>
            <person name="Stack J.C."/>
            <person name="Feltus F.A."/>
            <person name="Mustiga G.M."/>
            <person name="Amores F."/>
            <person name="Phillips W."/>
            <person name="Marelli J.P."/>
            <person name="May G.D."/>
            <person name="Shapiro H."/>
            <person name="Ma J."/>
            <person name="Bustamante C.D."/>
            <person name="Schnell R.J."/>
            <person name="Main D."/>
            <person name="Gilbert D."/>
            <person name="Parida L."/>
            <person name="Kuhn D.N."/>
        </authorList>
    </citation>
    <scope>NUCLEOTIDE SEQUENCE [LARGE SCALE GENOMIC DNA]</scope>
    <source>
        <strain evidence="3">cv. Matina 1-6</strain>
    </source>
</reference>
<evidence type="ECO:0000256" key="1">
    <source>
        <dbReference type="SAM" id="MobiDB-lite"/>
    </source>
</evidence>
<evidence type="ECO:0000313" key="3">
    <source>
        <dbReference type="Proteomes" id="UP000026915"/>
    </source>
</evidence>
<keyword evidence="3" id="KW-1185">Reference proteome</keyword>
<feature type="region of interest" description="Disordered" evidence="1">
    <location>
        <begin position="74"/>
        <end position="97"/>
    </location>
</feature>